<evidence type="ECO:0000256" key="1">
    <source>
        <dbReference type="SAM" id="SignalP"/>
    </source>
</evidence>
<dbReference type="PROSITE" id="PS51257">
    <property type="entry name" value="PROKAR_LIPOPROTEIN"/>
    <property type="match status" value="1"/>
</dbReference>
<dbReference type="Proteomes" id="UP000240572">
    <property type="component" value="Unassembled WGS sequence"/>
</dbReference>
<dbReference type="EMBL" id="PYGD01000005">
    <property type="protein sequence ID" value="PSK91663.1"/>
    <property type="molecule type" value="Genomic_DNA"/>
</dbReference>
<evidence type="ECO:0000313" key="2">
    <source>
        <dbReference type="EMBL" id="PSK91663.1"/>
    </source>
</evidence>
<proteinExistence type="predicted"/>
<sequence>MKPLHFVLTTATAATLLFASCSNKDKTPTPEPGVNPVDTALSGSVSGTWTKNGTYHVTGDIIIPEGKSLTIEAGAKVIFDANTKPEFLVKGNLYAVGTDAAPIQFTVEDNKKAAFGMNWGGIMGGPTCGEIILDHCIIEQGGNATTEGSASVAAGFYKAAAGNRVPVLWYGNPSGKLVVTHCTIRNFGEDGFYIEGGNVIVDHNMIYTTGVDNGDAINIKSGVHADVAFNTIFSPNTNALKLSNSGDRAVTAYVYGYNNTIINCGWRRATTKGGSIWVEKGVIVELYNNLLVNDRFGIKRDKTNTENTASKFGHTLYFGYNQTTVTQFQPSDEIIAGANDVISAAVGANDPKFVNFPLSTDMASATFNTAWDFHIQAGSPAQNHGKTDFNSHFMTNAISFGNGASYKSPAAGSYIGAWDVK</sequence>
<dbReference type="OrthoDB" id="974660at2"/>
<protein>
    <recommendedName>
        <fullName evidence="4">Parallel beta helix pectate lyase-like protein</fullName>
    </recommendedName>
</protein>
<feature type="signal peptide" evidence="1">
    <location>
        <begin position="1"/>
        <end position="19"/>
    </location>
</feature>
<evidence type="ECO:0008006" key="4">
    <source>
        <dbReference type="Google" id="ProtNLM"/>
    </source>
</evidence>
<evidence type="ECO:0000313" key="3">
    <source>
        <dbReference type="Proteomes" id="UP000240572"/>
    </source>
</evidence>
<accession>A0A2P8D371</accession>
<reference evidence="2 3" key="1">
    <citation type="submission" date="2018-03" db="EMBL/GenBank/DDBJ databases">
        <title>Genomic Encyclopedia of Type Strains, Phase III (KMG-III): the genomes of soil and plant-associated and newly described type strains.</title>
        <authorList>
            <person name="Whitman W."/>
        </authorList>
    </citation>
    <scope>NUCLEOTIDE SEQUENCE [LARGE SCALE GENOMIC DNA]</scope>
    <source>
        <strain evidence="2 3">CGMCC 1.12700</strain>
    </source>
</reference>
<organism evidence="2 3">
    <name type="scientific">Taibaiella chishuiensis</name>
    <dbReference type="NCBI Taxonomy" id="1434707"/>
    <lineage>
        <taxon>Bacteria</taxon>
        <taxon>Pseudomonadati</taxon>
        <taxon>Bacteroidota</taxon>
        <taxon>Chitinophagia</taxon>
        <taxon>Chitinophagales</taxon>
        <taxon>Chitinophagaceae</taxon>
        <taxon>Taibaiella</taxon>
    </lineage>
</organism>
<gene>
    <name evidence="2" type="ORF">B0I18_105248</name>
</gene>
<name>A0A2P8D371_9BACT</name>
<dbReference type="InterPro" id="IPR011050">
    <property type="entry name" value="Pectin_lyase_fold/virulence"/>
</dbReference>
<comment type="caution">
    <text evidence="2">The sequence shown here is derived from an EMBL/GenBank/DDBJ whole genome shotgun (WGS) entry which is preliminary data.</text>
</comment>
<dbReference type="SUPFAM" id="SSF51126">
    <property type="entry name" value="Pectin lyase-like"/>
    <property type="match status" value="1"/>
</dbReference>
<dbReference type="Gene3D" id="2.160.20.10">
    <property type="entry name" value="Single-stranded right-handed beta-helix, Pectin lyase-like"/>
    <property type="match status" value="1"/>
</dbReference>
<dbReference type="InterPro" id="IPR012334">
    <property type="entry name" value="Pectin_lyas_fold"/>
</dbReference>
<dbReference type="RefSeq" id="WP_106523555.1">
    <property type="nucleotide sequence ID" value="NZ_PYGD01000005.1"/>
</dbReference>
<keyword evidence="3" id="KW-1185">Reference proteome</keyword>
<dbReference type="AlphaFoldDB" id="A0A2P8D371"/>
<keyword evidence="1" id="KW-0732">Signal</keyword>
<feature type="chain" id="PRO_5015116823" description="Parallel beta helix pectate lyase-like protein" evidence="1">
    <location>
        <begin position="20"/>
        <end position="421"/>
    </location>
</feature>